<proteinExistence type="predicted"/>
<dbReference type="InterPro" id="IPR021312">
    <property type="entry name" value="DUF2889"/>
</dbReference>
<gene>
    <name evidence="1" type="ORF">V6242_16470</name>
</gene>
<dbReference type="Pfam" id="PF11136">
    <property type="entry name" value="DUF2889"/>
    <property type="match status" value="1"/>
</dbReference>
<protein>
    <submittedName>
        <fullName evidence="1">DUF2889 domain-containing protein</fullName>
    </submittedName>
</protein>
<sequence length="184" mass="20899">MSQPKRERMHRRNIISEGYLREDGLWEIEARMIDLKTYDVYREFDGSRVPQGSPFHDISVKLTLDDQFLIHEIEVDMSAFPFPSCGGAEPSFDQIKGTRIGPGWNRWLKKTFAGKVGCTHVLELLPVAATTAFQTMWQPLAKKYPAAVPKALVGLVNTCHGWSEDGPMVQKLVEEQIIQLPDKE</sequence>
<dbReference type="Proteomes" id="UP001379949">
    <property type="component" value="Unassembled WGS sequence"/>
</dbReference>
<dbReference type="EMBL" id="JBAKAR010000019">
    <property type="protein sequence ID" value="MEL0614749.1"/>
    <property type="molecule type" value="Genomic_DNA"/>
</dbReference>
<evidence type="ECO:0000313" key="1">
    <source>
        <dbReference type="EMBL" id="MEL0614749.1"/>
    </source>
</evidence>
<dbReference type="RefSeq" id="WP_341568037.1">
    <property type="nucleotide sequence ID" value="NZ_JBAKAR010000019.1"/>
</dbReference>
<keyword evidence="2" id="KW-1185">Reference proteome</keyword>
<evidence type="ECO:0000313" key="2">
    <source>
        <dbReference type="Proteomes" id="UP001379949"/>
    </source>
</evidence>
<comment type="caution">
    <text evidence="1">The sequence shown here is derived from an EMBL/GenBank/DDBJ whole genome shotgun (WGS) entry which is preliminary data.</text>
</comment>
<reference evidence="1 2" key="1">
    <citation type="submission" date="2024-02" db="EMBL/GenBank/DDBJ databases">
        <title>Bacteria isolated from the canopy kelp, Nereocystis luetkeana.</title>
        <authorList>
            <person name="Pfister C.A."/>
            <person name="Younker I.T."/>
            <person name="Light S.H."/>
        </authorList>
    </citation>
    <scope>NUCLEOTIDE SEQUENCE [LARGE SCALE GENOMIC DNA]</scope>
    <source>
        <strain evidence="1 2">TI.4.07</strain>
    </source>
</reference>
<name>A0ABU9G8D7_9GAMM</name>
<accession>A0ABU9G8D7</accession>
<organism evidence="1 2">
    <name type="scientific">Marinomonas arenicola</name>
    <dbReference type="NCBI Taxonomy" id="569601"/>
    <lineage>
        <taxon>Bacteria</taxon>
        <taxon>Pseudomonadati</taxon>
        <taxon>Pseudomonadota</taxon>
        <taxon>Gammaproteobacteria</taxon>
        <taxon>Oceanospirillales</taxon>
        <taxon>Oceanospirillaceae</taxon>
        <taxon>Marinomonas</taxon>
    </lineage>
</organism>